<keyword evidence="4" id="KW-0804">Transcription</keyword>
<name>A0A844Y823_9SPHN</name>
<dbReference type="GO" id="GO:0032993">
    <property type="term" value="C:protein-DNA complex"/>
    <property type="evidence" value="ECO:0007669"/>
    <property type="project" value="TreeGrafter"/>
</dbReference>
<keyword evidence="7" id="KW-1185">Reference proteome</keyword>
<dbReference type="InterPro" id="IPR005119">
    <property type="entry name" value="LysR_subst-bd"/>
</dbReference>
<proteinExistence type="inferred from homology"/>
<dbReference type="Pfam" id="PF03466">
    <property type="entry name" value="LysR_substrate"/>
    <property type="match status" value="1"/>
</dbReference>
<dbReference type="PROSITE" id="PS50931">
    <property type="entry name" value="HTH_LYSR"/>
    <property type="match status" value="1"/>
</dbReference>
<dbReference type="InterPro" id="IPR036388">
    <property type="entry name" value="WH-like_DNA-bd_sf"/>
</dbReference>
<accession>A0A844Y823</accession>
<organism evidence="6 7">
    <name type="scientific">Qipengyuania pelagi</name>
    <dbReference type="NCBI Taxonomy" id="994320"/>
    <lineage>
        <taxon>Bacteria</taxon>
        <taxon>Pseudomonadati</taxon>
        <taxon>Pseudomonadota</taxon>
        <taxon>Alphaproteobacteria</taxon>
        <taxon>Sphingomonadales</taxon>
        <taxon>Erythrobacteraceae</taxon>
        <taxon>Qipengyuania</taxon>
    </lineage>
</organism>
<dbReference type="AlphaFoldDB" id="A0A844Y823"/>
<reference evidence="6 7" key="1">
    <citation type="submission" date="2019-12" db="EMBL/GenBank/DDBJ databases">
        <title>Genomic-based taxomic classification of the family Erythrobacteraceae.</title>
        <authorList>
            <person name="Xu L."/>
        </authorList>
    </citation>
    <scope>NUCLEOTIDE SEQUENCE [LARGE SCALE GENOMIC DNA]</scope>
    <source>
        <strain evidence="6 7">JCM 17468</strain>
    </source>
</reference>
<dbReference type="FunFam" id="1.10.10.10:FF:000001">
    <property type="entry name" value="LysR family transcriptional regulator"/>
    <property type="match status" value="1"/>
</dbReference>
<evidence type="ECO:0000256" key="2">
    <source>
        <dbReference type="ARBA" id="ARBA00023015"/>
    </source>
</evidence>
<evidence type="ECO:0000256" key="3">
    <source>
        <dbReference type="ARBA" id="ARBA00023125"/>
    </source>
</evidence>
<sequence>MDLRRLRYFLVVAQELHFTRAAEKIGIRQPPLSMQIRKLEETIGARLFIRHSRSVELTPAGREFQAAAIDIVARLEDAVAEARRYQAGNSGRLRLGFAGATYFHPAIPIIMRAYRTAHPDVVLSPEQSNTPALLAGLREGRLDVAFIRPPAEEGDLLTLRLCLDEDMVIALPADHALGDQDPLPLSAIAGEELILFPRDIGPGLYDSVLAACHKAGFSPRLGQEASQIASIIPLVAAGFGVAVVPRSVGSIRGEGTIYRTIADVSPRAPIALAFRTDDRSPLVADFLAMAARTARRHAKMRPGTLKRGL</sequence>
<dbReference type="Gene3D" id="3.40.190.10">
    <property type="entry name" value="Periplasmic binding protein-like II"/>
    <property type="match status" value="2"/>
</dbReference>
<evidence type="ECO:0000313" key="7">
    <source>
        <dbReference type="Proteomes" id="UP000430272"/>
    </source>
</evidence>
<dbReference type="EMBL" id="WTYD01000001">
    <property type="protein sequence ID" value="MXO53423.1"/>
    <property type="molecule type" value="Genomic_DNA"/>
</dbReference>
<dbReference type="Gene3D" id="1.10.10.10">
    <property type="entry name" value="Winged helix-like DNA-binding domain superfamily/Winged helix DNA-binding domain"/>
    <property type="match status" value="1"/>
</dbReference>
<evidence type="ECO:0000256" key="4">
    <source>
        <dbReference type="ARBA" id="ARBA00023163"/>
    </source>
</evidence>
<dbReference type="OrthoDB" id="8339333at2"/>
<evidence type="ECO:0000256" key="1">
    <source>
        <dbReference type="ARBA" id="ARBA00009437"/>
    </source>
</evidence>
<keyword evidence="3" id="KW-0238">DNA-binding</keyword>
<evidence type="ECO:0000313" key="6">
    <source>
        <dbReference type="EMBL" id="MXO53423.1"/>
    </source>
</evidence>
<dbReference type="PANTHER" id="PTHR30346:SF30">
    <property type="entry name" value="SMALL NEUTRAL PROTEASE REGULATORY PROTEIN"/>
    <property type="match status" value="1"/>
</dbReference>
<dbReference type="InterPro" id="IPR036390">
    <property type="entry name" value="WH_DNA-bd_sf"/>
</dbReference>
<gene>
    <name evidence="6" type="ORF">GRI47_05295</name>
</gene>
<feature type="domain" description="HTH lysR-type" evidence="5">
    <location>
        <begin position="1"/>
        <end position="58"/>
    </location>
</feature>
<keyword evidence="2" id="KW-0805">Transcription regulation</keyword>
<dbReference type="GO" id="GO:0003677">
    <property type="term" value="F:DNA binding"/>
    <property type="evidence" value="ECO:0007669"/>
    <property type="project" value="UniProtKB-KW"/>
</dbReference>
<evidence type="ECO:0000259" key="5">
    <source>
        <dbReference type="PROSITE" id="PS50931"/>
    </source>
</evidence>
<dbReference type="SUPFAM" id="SSF53850">
    <property type="entry name" value="Periplasmic binding protein-like II"/>
    <property type="match status" value="1"/>
</dbReference>
<dbReference type="CDD" id="cd08451">
    <property type="entry name" value="PBP2_BudR"/>
    <property type="match status" value="1"/>
</dbReference>
<protein>
    <submittedName>
        <fullName evidence="6">LysR family transcriptional regulator</fullName>
    </submittedName>
</protein>
<dbReference type="InterPro" id="IPR037410">
    <property type="entry name" value="BudR_PBP2"/>
</dbReference>
<dbReference type="Proteomes" id="UP000430272">
    <property type="component" value="Unassembled WGS sequence"/>
</dbReference>
<comment type="similarity">
    <text evidence="1">Belongs to the LysR transcriptional regulatory family.</text>
</comment>
<dbReference type="InterPro" id="IPR000847">
    <property type="entry name" value="LysR_HTH_N"/>
</dbReference>
<dbReference type="PANTHER" id="PTHR30346">
    <property type="entry name" value="TRANSCRIPTIONAL DUAL REGULATOR HCAR-RELATED"/>
    <property type="match status" value="1"/>
</dbReference>
<dbReference type="PRINTS" id="PR00039">
    <property type="entry name" value="HTHLYSR"/>
</dbReference>
<dbReference type="Pfam" id="PF00126">
    <property type="entry name" value="HTH_1"/>
    <property type="match status" value="1"/>
</dbReference>
<dbReference type="GO" id="GO:0003700">
    <property type="term" value="F:DNA-binding transcription factor activity"/>
    <property type="evidence" value="ECO:0007669"/>
    <property type="project" value="InterPro"/>
</dbReference>
<dbReference type="SUPFAM" id="SSF46785">
    <property type="entry name" value="Winged helix' DNA-binding domain"/>
    <property type="match status" value="1"/>
</dbReference>
<comment type="caution">
    <text evidence="6">The sequence shown here is derived from an EMBL/GenBank/DDBJ whole genome shotgun (WGS) entry which is preliminary data.</text>
</comment>